<dbReference type="Pfam" id="PF05437">
    <property type="entry name" value="AzlD"/>
    <property type="match status" value="1"/>
</dbReference>
<dbReference type="AlphaFoldDB" id="A0A8J7QFW7"/>
<name>A0A8J7QFW7_9BACT</name>
<keyword evidence="1" id="KW-0472">Membrane</keyword>
<sequence length="111" mass="11966">MTANAIFWTMAAVGLGTFLMRASFISVFTQRNMPAVVERIMAYLPVAILSALIVPAFVIRDGAAHVGLDNYRLLAGLLAIGVAAKTKKVVPTLFVGLVCLWVLQRFQPFGG</sequence>
<comment type="caution">
    <text evidence="2">The sequence shown here is derived from an EMBL/GenBank/DDBJ whole genome shotgun (WGS) entry which is preliminary data.</text>
</comment>
<reference evidence="2" key="1">
    <citation type="submission" date="2021-03" db="EMBL/GenBank/DDBJ databases">
        <authorList>
            <person name="Wang G."/>
        </authorList>
    </citation>
    <scope>NUCLEOTIDE SEQUENCE</scope>
    <source>
        <strain evidence="2">KCTC 12899</strain>
    </source>
</reference>
<feature type="transmembrane region" description="Helical" evidence="1">
    <location>
        <begin position="40"/>
        <end position="59"/>
    </location>
</feature>
<evidence type="ECO:0000256" key="1">
    <source>
        <dbReference type="SAM" id="Phobius"/>
    </source>
</evidence>
<gene>
    <name evidence="2" type="ORF">J3U88_04650</name>
</gene>
<keyword evidence="1" id="KW-0812">Transmembrane</keyword>
<feature type="transmembrane region" description="Helical" evidence="1">
    <location>
        <begin position="71"/>
        <end position="103"/>
    </location>
</feature>
<evidence type="ECO:0000313" key="2">
    <source>
        <dbReference type="EMBL" id="MBO1317740.1"/>
    </source>
</evidence>
<feature type="transmembrane region" description="Helical" evidence="1">
    <location>
        <begin position="6"/>
        <end position="28"/>
    </location>
</feature>
<keyword evidence="1" id="KW-1133">Transmembrane helix</keyword>
<accession>A0A8J7QFW7</accession>
<dbReference type="InterPro" id="IPR008407">
    <property type="entry name" value="Brnchd-chn_aa_trnsp_AzlD"/>
</dbReference>
<evidence type="ECO:0000313" key="3">
    <source>
        <dbReference type="Proteomes" id="UP000664417"/>
    </source>
</evidence>
<dbReference type="RefSeq" id="WP_207857160.1">
    <property type="nucleotide sequence ID" value="NZ_JAFREP010000003.1"/>
</dbReference>
<keyword evidence="3" id="KW-1185">Reference proteome</keyword>
<dbReference type="EMBL" id="JAFREP010000003">
    <property type="protein sequence ID" value="MBO1317740.1"/>
    <property type="molecule type" value="Genomic_DNA"/>
</dbReference>
<proteinExistence type="predicted"/>
<organism evidence="2 3">
    <name type="scientific">Acanthopleuribacter pedis</name>
    <dbReference type="NCBI Taxonomy" id="442870"/>
    <lineage>
        <taxon>Bacteria</taxon>
        <taxon>Pseudomonadati</taxon>
        <taxon>Acidobacteriota</taxon>
        <taxon>Holophagae</taxon>
        <taxon>Acanthopleuribacterales</taxon>
        <taxon>Acanthopleuribacteraceae</taxon>
        <taxon>Acanthopleuribacter</taxon>
    </lineage>
</organism>
<protein>
    <submittedName>
        <fullName evidence="2">AzlD domain-containing protein</fullName>
    </submittedName>
</protein>
<dbReference type="Proteomes" id="UP000664417">
    <property type="component" value="Unassembled WGS sequence"/>
</dbReference>